<proteinExistence type="predicted"/>
<dbReference type="AlphaFoldDB" id="A0A5A7PCG7"/>
<comment type="caution">
    <text evidence="2">The sequence shown here is derived from an EMBL/GenBank/DDBJ whole genome shotgun (WGS) entry which is preliminary data.</text>
</comment>
<feature type="region of interest" description="Disordered" evidence="1">
    <location>
        <begin position="164"/>
        <end position="192"/>
    </location>
</feature>
<evidence type="ECO:0000256" key="1">
    <source>
        <dbReference type="SAM" id="MobiDB-lite"/>
    </source>
</evidence>
<keyword evidence="3" id="KW-1185">Reference proteome</keyword>
<gene>
    <name evidence="2" type="ORF">STAS_06601</name>
</gene>
<evidence type="ECO:0000313" key="3">
    <source>
        <dbReference type="Proteomes" id="UP000325081"/>
    </source>
</evidence>
<name>A0A5A7PCG7_STRAF</name>
<sequence length="214" mass="23995">MRISRRCKSPRTGKIVKILRSLRLTILSPSSGGLKLPQVAAHLVPLAKFLLDLLLRVLRPLKRGHLSPRRPRLSNQVTRWASTRAIEPHPNFGHASVGDHEFDRNCYTAHHLAKVKAKTHTLTHSLPYPLFRRLHSHTLQKFCRFHTLTLHTSHEILKSQCGHNLSLPPPTPSPSSPHAANNLFPPIRGPSPTPPPPASFAAFFIKSTGMRQQI</sequence>
<protein>
    <submittedName>
        <fullName evidence="2">SURP and G-patch domain-containing protein 1</fullName>
    </submittedName>
</protein>
<reference evidence="3" key="1">
    <citation type="journal article" date="2019" name="Curr. Biol.">
        <title>Genome Sequence of Striga asiatica Provides Insight into the Evolution of Plant Parasitism.</title>
        <authorList>
            <person name="Yoshida S."/>
            <person name="Kim S."/>
            <person name="Wafula E.K."/>
            <person name="Tanskanen J."/>
            <person name="Kim Y.M."/>
            <person name="Honaas L."/>
            <person name="Yang Z."/>
            <person name="Spallek T."/>
            <person name="Conn C.E."/>
            <person name="Ichihashi Y."/>
            <person name="Cheong K."/>
            <person name="Cui S."/>
            <person name="Der J.P."/>
            <person name="Gundlach H."/>
            <person name="Jiao Y."/>
            <person name="Hori C."/>
            <person name="Ishida J.K."/>
            <person name="Kasahara H."/>
            <person name="Kiba T."/>
            <person name="Kim M.S."/>
            <person name="Koo N."/>
            <person name="Laohavisit A."/>
            <person name="Lee Y.H."/>
            <person name="Lumba S."/>
            <person name="McCourt P."/>
            <person name="Mortimer J.C."/>
            <person name="Mutuku J.M."/>
            <person name="Nomura T."/>
            <person name="Sasaki-Sekimoto Y."/>
            <person name="Seto Y."/>
            <person name="Wang Y."/>
            <person name="Wakatake T."/>
            <person name="Sakakibara H."/>
            <person name="Demura T."/>
            <person name="Yamaguchi S."/>
            <person name="Yoneyama K."/>
            <person name="Manabe R.I."/>
            <person name="Nelson D.C."/>
            <person name="Schulman A.H."/>
            <person name="Timko M.P."/>
            <person name="dePamphilis C.W."/>
            <person name="Choi D."/>
            <person name="Shirasu K."/>
        </authorList>
    </citation>
    <scope>NUCLEOTIDE SEQUENCE [LARGE SCALE GENOMIC DNA]</scope>
    <source>
        <strain evidence="3">cv. UVA1</strain>
    </source>
</reference>
<evidence type="ECO:0000313" key="2">
    <source>
        <dbReference type="EMBL" id="GER30643.1"/>
    </source>
</evidence>
<organism evidence="2 3">
    <name type="scientific">Striga asiatica</name>
    <name type="common">Asiatic witchweed</name>
    <name type="synonym">Buchnera asiatica</name>
    <dbReference type="NCBI Taxonomy" id="4170"/>
    <lineage>
        <taxon>Eukaryota</taxon>
        <taxon>Viridiplantae</taxon>
        <taxon>Streptophyta</taxon>
        <taxon>Embryophyta</taxon>
        <taxon>Tracheophyta</taxon>
        <taxon>Spermatophyta</taxon>
        <taxon>Magnoliopsida</taxon>
        <taxon>eudicotyledons</taxon>
        <taxon>Gunneridae</taxon>
        <taxon>Pentapetalae</taxon>
        <taxon>asterids</taxon>
        <taxon>lamiids</taxon>
        <taxon>Lamiales</taxon>
        <taxon>Orobanchaceae</taxon>
        <taxon>Buchnereae</taxon>
        <taxon>Striga</taxon>
    </lineage>
</organism>
<dbReference type="EMBL" id="BKCP01004372">
    <property type="protein sequence ID" value="GER30643.1"/>
    <property type="molecule type" value="Genomic_DNA"/>
</dbReference>
<accession>A0A5A7PCG7</accession>
<dbReference type="Proteomes" id="UP000325081">
    <property type="component" value="Unassembled WGS sequence"/>
</dbReference>